<dbReference type="AlphaFoldDB" id="A0AAV1R5P9"/>
<comment type="caution">
    <text evidence="1">The sequence shown here is derived from an EMBL/GenBank/DDBJ whole genome shotgun (WGS) entry which is preliminary data.</text>
</comment>
<proteinExistence type="predicted"/>
<dbReference type="Proteomes" id="UP001314170">
    <property type="component" value="Unassembled WGS sequence"/>
</dbReference>
<sequence>MEDSSLFVVKKIATRLRSRKSQGLGREPCIILPSQKVGELLALARKMQRASKLGLRSETYSYLMITFSA</sequence>
<protein>
    <submittedName>
        <fullName evidence="1">Uncharacterized protein</fullName>
    </submittedName>
</protein>
<reference evidence="1 2" key="1">
    <citation type="submission" date="2024-01" db="EMBL/GenBank/DDBJ databases">
        <authorList>
            <person name="Waweru B."/>
        </authorList>
    </citation>
    <scope>NUCLEOTIDE SEQUENCE [LARGE SCALE GENOMIC DNA]</scope>
</reference>
<evidence type="ECO:0000313" key="1">
    <source>
        <dbReference type="EMBL" id="CAK7329177.1"/>
    </source>
</evidence>
<gene>
    <name evidence="1" type="ORF">DCAF_LOCUS6925</name>
</gene>
<dbReference type="EMBL" id="CAWUPB010000913">
    <property type="protein sequence ID" value="CAK7329177.1"/>
    <property type="molecule type" value="Genomic_DNA"/>
</dbReference>
<evidence type="ECO:0000313" key="2">
    <source>
        <dbReference type="Proteomes" id="UP001314170"/>
    </source>
</evidence>
<keyword evidence="2" id="KW-1185">Reference proteome</keyword>
<organism evidence="1 2">
    <name type="scientific">Dovyalis caffra</name>
    <dbReference type="NCBI Taxonomy" id="77055"/>
    <lineage>
        <taxon>Eukaryota</taxon>
        <taxon>Viridiplantae</taxon>
        <taxon>Streptophyta</taxon>
        <taxon>Embryophyta</taxon>
        <taxon>Tracheophyta</taxon>
        <taxon>Spermatophyta</taxon>
        <taxon>Magnoliopsida</taxon>
        <taxon>eudicotyledons</taxon>
        <taxon>Gunneridae</taxon>
        <taxon>Pentapetalae</taxon>
        <taxon>rosids</taxon>
        <taxon>fabids</taxon>
        <taxon>Malpighiales</taxon>
        <taxon>Salicaceae</taxon>
        <taxon>Flacourtieae</taxon>
        <taxon>Dovyalis</taxon>
    </lineage>
</organism>
<name>A0AAV1R5P9_9ROSI</name>
<accession>A0AAV1R5P9</accession>